<accession>A0ABP8RYL6</accession>
<proteinExistence type="predicted"/>
<reference evidence="2" key="1">
    <citation type="journal article" date="2019" name="Int. J. Syst. Evol. Microbiol.">
        <title>The Global Catalogue of Microorganisms (GCM) 10K type strain sequencing project: providing services to taxonomists for standard genome sequencing and annotation.</title>
        <authorList>
            <consortium name="The Broad Institute Genomics Platform"/>
            <consortium name="The Broad Institute Genome Sequencing Center for Infectious Disease"/>
            <person name="Wu L."/>
            <person name="Ma J."/>
        </authorList>
    </citation>
    <scope>NUCLEOTIDE SEQUENCE [LARGE SCALE GENOMIC DNA]</scope>
    <source>
        <strain evidence="2">JCM 17906</strain>
    </source>
</reference>
<sequence>MQRVLVGLAVLVLGGCAVAVPGRAVPEPTPVGAPQPVAGRPTLVADVLADECLLDADGFALVVEAPVEPPANGGDPRSCSTSATRGTPRALAGINVYGVRDGSPVDLLRAGRDLPGVGDAARVVETVGGPTLQIATGAHLVTITVADCEPDDARWAAAGRSAVAALGRTPR</sequence>
<evidence type="ECO:0000313" key="1">
    <source>
        <dbReference type="EMBL" id="GAA4552250.1"/>
    </source>
</evidence>
<gene>
    <name evidence="1" type="ORF">GCM10023175_45650</name>
</gene>
<dbReference type="RefSeq" id="WP_345422144.1">
    <property type="nucleotide sequence ID" value="NZ_BAABGT010000071.1"/>
</dbReference>
<comment type="caution">
    <text evidence="1">The sequence shown here is derived from an EMBL/GenBank/DDBJ whole genome shotgun (WGS) entry which is preliminary data.</text>
</comment>
<keyword evidence="2" id="KW-1185">Reference proteome</keyword>
<evidence type="ECO:0000313" key="2">
    <source>
        <dbReference type="Proteomes" id="UP001501598"/>
    </source>
</evidence>
<dbReference type="EMBL" id="BAABGT010000071">
    <property type="protein sequence ID" value="GAA4552250.1"/>
    <property type="molecule type" value="Genomic_DNA"/>
</dbReference>
<organism evidence="1 2">
    <name type="scientific">Pseudonocardia xishanensis</name>
    <dbReference type="NCBI Taxonomy" id="630995"/>
    <lineage>
        <taxon>Bacteria</taxon>
        <taxon>Bacillati</taxon>
        <taxon>Actinomycetota</taxon>
        <taxon>Actinomycetes</taxon>
        <taxon>Pseudonocardiales</taxon>
        <taxon>Pseudonocardiaceae</taxon>
        <taxon>Pseudonocardia</taxon>
    </lineage>
</organism>
<dbReference type="Proteomes" id="UP001501598">
    <property type="component" value="Unassembled WGS sequence"/>
</dbReference>
<dbReference type="PROSITE" id="PS51257">
    <property type="entry name" value="PROKAR_LIPOPROTEIN"/>
    <property type="match status" value="1"/>
</dbReference>
<protein>
    <recommendedName>
        <fullName evidence="3">DUF3558 domain-containing protein</fullName>
    </recommendedName>
</protein>
<evidence type="ECO:0008006" key="3">
    <source>
        <dbReference type="Google" id="ProtNLM"/>
    </source>
</evidence>
<name>A0ABP8RYL6_9PSEU</name>